<evidence type="ECO:0000313" key="2">
    <source>
        <dbReference type="EMBL" id="QOV90910.1"/>
    </source>
</evidence>
<sequence length="240" mass="26014">MSVLMEEPPVFATPPTRVADRGMFQLRQYCVCPRCETAIPTDCVLRHNLDEGEKDLGERRISIYCPACLSAYTAWFAISDGFARQASPISVVNDPALIDTLKGGLERVRGDRRVVRDQSPVPIAVSADGVNSVTLAQLVAQQELTQLKLAETTLALSVERALVRKLTAERRIPPNATACAPGGRTVQVAPSPRVAEAAALDVALAGEAQGLGAETQTFQERTIDHEFDQRPPNFDSDFGL</sequence>
<accession>A0A7M2X2C9</accession>
<evidence type="ECO:0000256" key="1">
    <source>
        <dbReference type="SAM" id="MobiDB-lite"/>
    </source>
</evidence>
<dbReference type="EMBL" id="CP063458">
    <property type="protein sequence ID" value="QOV90910.1"/>
    <property type="molecule type" value="Genomic_DNA"/>
</dbReference>
<evidence type="ECO:0008006" key="4">
    <source>
        <dbReference type="Google" id="ProtNLM"/>
    </source>
</evidence>
<gene>
    <name evidence="2" type="ORF">IPV69_05995</name>
</gene>
<protein>
    <recommendedName>
        <fullName evidence="4">CpXC domain-containing protein</fullName>
    </recommendedName>
</protein>
<evidence type="ECO:0000313" key="3">
    <source>
        <dbReference type="Proteomes" id="UP000593765"/>
    </source>
</evidence>
<keyword evidence="3" id="KW-1185">Reference proteome</keyword>
<dbReference type="AlphaFoldDB" id="A0A7M2X2C9"/>
<reference evidence="2 3" key="1">
    <citation type="submission" date="2020-10" db="EMBL/GenBank/DDBJ databases">
        <title>Wide distribution of Phycisphaera-like planctomycetes from WD2101 soil group in peatlands and genome analysis of the first cultivated representative.</title>
        <authorList>
            <person name="Dedysh S.N."/>
            <person name="Beletsky A.V."/>
            <person name="Ivanova A."/>
            <person name="Kulichevskaya I.S."/>
            <person name="Suzina N.E."/>
            <person name="Philippov D.A."/>
            <person name="Rakitin A.L."/>
            <person name="Mardanov A.V."/>
            <person name="Ravin N.V."/>
        </authorList>
    </citation>
    <scope>NUCLEOTIDE SEQUENCE [LARGE SCALE GENOMIC DNA]</scope>
    <source>
        <strain evidence="2 3">M1803</strain>
    </source>
</reference>
<dbReference type="Proteomes" id="UP000593765">
    <property type="component" value="Chromosome"/>
</dbReference>
<dbReference type="RefSeq" id="WP_206294015.1">
    <property type="nucleotide sequence ID" value="NZ_CP063458.1"/>
</dbReference>
<feature type="region of interest" description="Disordered" evidence="1">
    <location>
        <begin position="221"/>
        <end position="240"/>
    </location>
</feature>
<dbReference type="KEGG" id="hbs:IPV69_05995"/>
<name>A0A7M2X2C9_9BACT</name>
<organism evidence="2 3">
    <name type="scientific">Humisphaera borealis</name>
    <dbReference type="NCBI Taxonomy" id="2807512"/>
    <lineage>
        <taxon>Bacteria</taxon>
        <taxon>Pseudomonadati</taxon>
        <taxon>Planctomycetota</taxon>
        <taxon>Phycisphaerae</taxon>
        <taxon>Tepidisphaerales</taxon>
        <taxon>Tepidisphaeraceae</taxon>
        <taxon>Humisphaera</taxon>
    </lineage>
</organism>
<proteinExistence type="predicted"/>